<feature type="signal peptide" evidence="1">
    <location>
        <begin position="1"/>
        <end position="20"/>
    </location>
</feature>
<dbReference type="Proteomes" id="UP001189429">
    <property type="component" value="Unassembled WGS sequence"/>
</dbReference>
<organism evidence="2 3">
    <name type="scientific">Prorocentrum cordatum</name>
    <dbReference type="NCBI Taxonomy" id="2364126"/>
    <lineage>
        <taxon>Eukaryota</taxon>
        <taxon>Sar</taxon>
        <taxon>Alveolata</taxon>
        <taxon>Dinophyceae</taxon>
        <taxon>Prorocentrales</taxon>
        <taxon>Prorocentraceae</taxon>
        <taxon>Prorocentrum</taxon>
    </lineage>
</organism>
<proteinExistence type="predicted"/>
<protein>
    <submittedName>
        <fullName evidence="2">Uncharacterized protein</fullName>
    </submittedName>
</protein>
<sequence>MVRGLLLACVVMFRPALLHGLSVQAEEQHPRDEELQSKLLEMRGSRSSFVHNDLADPRAPLSSLNVTRQADGRSNCEILRGNVLPIRDIKNLELYHISKCGGHTLDAFFADGLTEKGKIAYC</sequence>
<evidence type="ECO:0000256" key="1">
    <source>
        <dbReference type="SAM" id="SignalP"/>
    </source>
</evidence>
<keyword evidence="3" id="KW-1185">Reference proteome</keyword>
<evidence type="ECO:0000313" key="3">
    <source>
        <dbReference type="Proteomes" id="UP001189429"/>
    </source>
</evidence>
<reference evidence="2" key="1">
    <citation type="submission" date="2023-10" db="EMBL/GenBank/DDBJ databases">
        <authorList>
            <person name="Chen Y."/>
            <person name="Shah S."/>
            <person name="Dougan E. K."/>
            <person name="Thang M."/>
            <person name="Chan C."/>
        </authorList>
    </citation>
    <scope>NUCLEOTIDE SEQUENCE [LARGE SCALE GENOMIC DNA]</scope>
</reference>
<name>A0ABN9UP51_9DINO</name>
<dbReference type="EMBL" id="CAUYUJ010016088">
    <property type="protein sequence ID" value="CAK0861713.1"/>
    <property type="molecule type" value="Genomic_DNA"/>
</dbReference>
<feature type="chain" id="PRO_5045984004" evidence="1">
    <location>
        <begin position="21"/>
        <end position="122"/>
    </location>
</feature>
<evidence type="ECO:0000313" key="2">
    <source>
        <dbReference type="EMBL" id="CAK0861713.1"/>
    </source>
</evidence>
<accession>A0ABN9UP51</accession>
<gene>
    <name evidence="2" type="ORF">PCOR1329_LOCUS50310</name>
</gene>
<keyword evidence="1" id="KW-0732">Signal</keyword>
<comment type="caution">
    <text evidence="2">The sequence shown here is derived from an EMBL/GenBank/DDBJ whole genome shotgun (WGS) entry which is preliminary data.</text>
</comment>